<evidence type="ECO:0000259" key="8">
    <source>
        <dbReference type="Pfam" id="PF07992"/>
    </source>
</evidence>
<dbReference type="Proteomes" id="UP000799537">
    <property type="component" value="Unassembled WGS sequence"/>
</dbReference>
<dbReference type="Pfam" id="PF02852">
    <property type="entry name" value="Pyr_redox_dim"/>
    <property type="match status" value="1"/>
</dbReference>
<dbReference type="PRINTS" id="PR00411">
    <property type="entry name" value="PNDRDTASEI"/>
</dbReference>
<dbReference type="Pfam" id="PF07992">
    <property type="entry name" value="Pyr_redox_2"/>
    <property type="match status" value="2"/>
</dbReference>
<feature type="binding site" evidence="5">
    <location>
        <position position="54"/>
    </location>
    <ligand>
        <name>FAD</name>
        <dbReference type="ChEBI" id="CHEBI:57692"/>
    </ligand>
</feature>
<evidence type="ECO:0000256" key="4">
    <source>
        <dbReference type="PIRSR" id="PIRSR000350-2"/>
    </source>
</evidence>
<feature type="binding site" evidence="5">
    <location>
        <position position="246"/>
    </location>
    <ligand>
        <name>NAD(+)</name>
        <dbReference type="ChEBI" id="CHEBI:57540"/>
    </ligand>
</feature>
<dbReference type="PANTHER" id="PTHR43014:SF2">
    <property type="entry name" value="MERCURIC REDUCTASE"/>
    <property type="match status" value="1"/>
</dbReference>
<name>A0A6A6CQB3_ZASCE</name>
<feature type="active site" description="Proton acceptor" evidence="4">
    <location>
        <position position="426"/>
    </location>
</feature>
<dbReference type="GO" id="GO:0003955">
    <property type="term" value="F:NAD(P)H dehydrogenase (quinone) activity"/>
    <property type="evidence" value="ECO:0007669"/>
    <property type="project" value="TreeGrafter"/>
</dbReference>
<dbReference type="InterPro" id="IPR036188">
    <property type="entry name" value="FAD/NAD-bd_sf"/>
</dbReference>
<keyword evidence="5" id="KW-0547">Nucleotide-binding</keyword>
<evidence type="ECO:0000256" key="1">
    <source>
        <dbReference type="ARBA" id="ARBA00007532"/>
    </source>
</evidence>
<feature type="domain" description="FAD/NAD(P)-binding" evidence="8">
    <location>
        <begin position="160"/>
        <end position="296"/>
    </location>
</feature>
<evidence type="ECO:0000313" key="10">
    <source>
        <dbReference type="Proteomes" id="UP000799537"/>
    </source>
</evidence>
<gene>
    <name evidence="9" type="ORF">M409DRAFT_64983</name>
</gene>
<evidence type="ECO:0000259" key="7">
    <source>
        <dbReference type="Pfam" id="PF02852"/>
    </source>
</evidence>
<proteinExistence type="inferred from homology"/>
<evidence type="ECO:0008006" key="11">
    <source>
        <dbReference type="Google" id="ProtNLM"/>
    </source>
</evidence>
<dbReference type="PRINTS" id="PR00368">
    <property type="entry name" value="FADPNR"/>
</dbReference>
<comment type="similarity">
    <text evidence="1">Belongs to the class-I pyridine nucleotide-disulfide oxidoreductase family.</text>
</comment>
<feature type="binding site" evidence="5">
    <location>
        <position position="287"/>
    </location>
    <ligand>
        <name>FAD</name>
        <dbReference type="ChEBI" id="CHEBI:57692"/>
    </ligand>
</feature>
<sequence>MSESTHYDLVCLGSGEAAKVLAWHHASTQKKRCAVIERSMLGGSCPNVACLPSKNLLYSAKVAHLAREGTQFGLTSHVGEVDYGVVKKRKDEMVKGLLDLHRRMFEENGVELIWGEGKFVGERTIEVTSADGGKRIVTADIVLVNTGSRAKIPNNIPGLIELAQAMKRLGAQVTVIERGPRILKNEDADVADLLQEILMEEGVVFHTSTTITRIQGHSGDEVVLNLSTPSSEITSLEGTHILTATGRTPNTSLIGLDLANIQTTPSGHILVDEHNRTTAPHVYAAGDCAGSPYFTHMGLDDFRILRDILSGKQVDGEEKMRSTRQVPSSLFTDPEIAHVGLREHEAKAQGVGFRLARLPMDMFLRSRTMEKGATRGFAKALISVEDDTILGFTAIGPHAGEFLPVVQLAMEKQLPYTDLSDLILVHPTLNEGLGMLFDNVPST</sequence>
<keyword evidence="3 5" id="KW-0274">FAD</keyword>
<dbReference type="PANTHER" id="PTHR43014">
    <property type="entry name" value="MERCURIC REDUCTASE"/>
    <property type="match status" value="1"/>
</dbReference>
<evidence type="ECO:0000256" key="5">
    <source>
        <dbReference type="PIRSR" id="PIRSR000350-3"/>
    </source>
</evidence>
<dbReference type="InterPro" id="IPR023753">
    <property type="entry name" value="FAD/NAD-binding_dom"/>
</dbReference>
<dbReference type="SUPFAM" id="SSF55424">
    <property type="entry name" value="FAD/NAD-linked reductases, dimerisation (C-terminal) domain"/>
    <property type="match status" value="1"/>
</dbReference>
<protein>
    <recommendedName>
        <fullName evidence="11">FAD/NAD(P)-binding domain-containing protein</fullName>
    </recommendedName>
</protein>
<dbReference type="EMBL" id="ML993588">
    <property type="protein sequence ID" value="KAF2169261.1"/>
    <property type="molecule type" value="Genomic_DNA"/>
</dbReference>
<dbReference type="GO" id="GO:0050660">
    <property type="term" value="F:flavin adenine dinucleotide binding"/>
    <property type="evidence" value="ECO:0007669"/>
    <property type="project" value="TreeGrafter"/>
</dbReference>
<evidence type="ECO:0000313" key="9">
    <source>
        <dbReference type="EMBL" id="KAF2169261.1"/>
    </source>
</evidence>
<dbReference type="AlphaFoldDB" id="A0A6A6CQB3"/>
<dbReference type="Gene3D" id="3.30.390.30">
    <property type="match status" value="1"/>
</dbReference>
<dbReference type="SUPFAM" id="SSF51905">
    <property type="entry name" value="FAD/NAD(P)-binding domain"/>
    <property type="match status" value="1"/>
</dbReference>
<dbReference type="Gene3D" id="3.50.50.60">
    <property type="entry name" value="FAD/NAD(P)-binding domain"/>
    <property type="match status" value="3"/>
</dbReference>
<comment type="cofactor">
    <cofactor evidence="5">
        <name>FAD</name>
        <dbReference type="ChEBI" id="CHEBI:57692"/>
    </cofactor>
    <text evidence="5">Binds 1 FAD per subunit.</text>
</comment>
<reference evidence="9" key="1">
    <citation type="journal article" date="2020" name="Stud. Mycol.">
        <title>101 Dothideomycetes genomes: a test case for predicting lifestyles and emergence of pathogens.</title>
        <authorList>
            <person name="Haridas S."/>
            <person name="Albert R."/>
            <person name="Binder M."/>
            <person name="Bloem J."/>
            <person name="Labutti K."/>
            <person name="Salamov A."/>
            <person name="Andreopoulos B."/>
            <person name="Baker S."/>
            <person name="Barry K."/>
            <person name="Bills G."/>
            <person name="Bluhm B."/>
            <person name="Cannon C."/>
            <person name="Castanera R."/>
            <person name="Culley D."/>
            <person name="Daum C."/>
            <person name="Ezra D."/>
            <person name="Gonzalez J."/>
            <person name="Henrissat B."/>
            <person name="Kuo A."/>
            <person name="Liang C."/>
            <person name="Lipzen A."/>
            <person name="Lutzoni F."/>
            <person name="Magnuson J."/>
            <person name="Mondo S."/>
            <person name="Nolan M."/>
            <person name="Ohm R."/>
            <person name="Pangilinan J."/>
            <person name="Park H.-J."/>
            <person name="Ramirez L."/>
            <person name="Alfaro M."/>
            <person name="Sun H."/>
            <person name="Tritt A."/>
            <person name="Yoshinaga Y."/>
            <person name="Zwiers L.-H."/>
            <person name="Turgeon B."/>
            <person name="Goodwin S."/>
            <person name="Spatafora J."/>
            <person name="Crous P."/>
            <person name="Grigoriev I."/>
        </authorList>
    </citation>
    <scope>NUCLEOTIDE SEQUENCE</scope>
    <source>
        <strain evidence="9">ATCC 36951</strain>
    </source>
</reference>
<feature type="binding site" evidence="5">
    <location>
        <position position="177"/>
    </location>
    <ligand>
        <name>NAD(+)</name>
        <dbReference type="ChEBI" id="CHEBI:57540"/>
    </ligand>
</feature>
<feature type="disulfide bond" description="Redox-active" evidence="6">
    <location>
        <begin position="45"/>
        <end position="50"/>
    </location>
</feature>
<dbReference type="RefSeq" id="XP_033670150.1">
    <property type="nucleotide sequence ID" value="XM_033816315.1"/>
</dbReference>
<keyword evidence="10" id="KW-1185">Reference proteome</keyword>
<feature type="binding site" evidence="5">
    <location>
        <begin position="146"/>
        <end position="148"/>
    </location>
    <ligand>
        <name>FAD</name>
        <dbReference type="ChEBI" id="CHEBI:57692"/>
    </ligand>
</feature>
<evidence type="ECO:0000256" key="3">
    <source>
        <dbReference type="ARBA" id="ARBA00022827"/>
    </source>
</evidence>
<keyword evidence="5" id="KW-0520">NAD</keyword>
<evidence type="ECO:0000256" key="2">
    <source>
        <dbReference type="ARBA" id="ARBA00022630"/>
    </source>
</evidence>
<accession>A0A6A6CQB3</accession>
<dbReference type="GeneID" id="54569587"/>
<dbReference type="InterPro" id="IPR016156">
    <property type="entry name" value="FAD/NAD-linked_Rdtase_dimer_sf"/>
</dbReference>
<keyword evidence="2" id="KW-0285">Flavoprotein</keyword>
<evidence type="ECO:0000256" key="6">
    <source>
        <dbReference type="PIRSR" id="PIRSR000350-4"/>
    </source>
</evidence>
<dbReference type="InterPro" id="IPR004099">
    <property type="entry name" value="Pyr_nucl-diS_OxRdtase_dimer"/>
</dbReference>
<dbReference type="PIRSF" id="PIRSF000350">
    <property type="entry name" value="Mercury_reductase_MerA"/>
    <property type="match status" value="1"/>
</dbReference>
<feature type="domain" description="FAD/NAD(P)-binding" evidence="8">
    <location>
        <begin position="7"/>
        <end position="159"/>
    </location>
</feature>
<dbReference type="InterPro" id="IPR001100">
    <property type="entry name" value="Pyr_nuc-diS_OxRdtase"/>
</dbReference>
<feature type="binding site" evidence="5">
    <location>
        <position position="117"/>
    </location>
    <ligand>
        <name>FAD</name>
        <dbReference type="ChEBI" id="CHEBI:57692"/>
    </ligand>
</feature>
<organism evidence="9 10">
    <name type="scientific">Zasmidium cellare ATCC 36951</name>
    <dbReference type="NCBI Taxonomy" id="1080233"/>
    <lineage>
        <taxon>Eukaryota</taxon>
        <taxon>Fungi</taxon>
        <taxon>Dikarya</taxon>
        <taxon>Ascomycota</taxon>
        <taxon>Pezizomycotina</taxon>
        <taxon>Dothideomycetes</taxon>
        <taxon>Dothideomycetidae</taxon>
        <taxon>Mycosphaerellales</taxon>
        <taxon>Mycosphaerellaceae</taxon>
        <taxon>Zasmidium</taxon>
    </lineage>
</organism>
<feature type="domain" description="Pyridine nucleotide-disulphide oxidoreductase dimerisation" evidence="7">
    <location>
        <begin position="326"/>
        <end position="433"/>
    </location>
</feature>
<dbReference type="OrthoDB" id="361797at2759"/>